<dbReference type="InterPro" id="IPR036235">
    <property type="entry name" value="Ribosomal_bL12_oligo_N_sf"/>
</dbReference>
<dbReference type="Gene3D" id="1.20.5.710">
    <property type="entry name" value="Single helix bin"/>
    <property type="match status" value="1"/>
</dbReference>
<comment type="function">
    <text evidence="4">Forms part of the ribosomal stalk which helps the ribosome interact with GTP-bound translation factors. Is thus essential for accurate translation.</text>
</comment>
<dbReference type="Gene3D" id="3.30.1390.10">
    <property type="match status" value="1"/>
</dbReference>
<dbReference type="Proteomes" id="UP000176923">
    <property type="component" value="Unassembled WGS sequence"/>
</dbReference>
<dbReference type="HAMAP" id="MF_00368">
    <property type="entry name" value="Ribosomal_bL12"/>
    <property type="match status" value="1"/>
</dbReference>
<proteinExistence type="inferred from homology"/>
<dbReference type="InterPro" id="IPR014719">
    <property type="entry name" value="Ribosomal_bL12_C/ClpS-like"/>
</dbReference>
<sequence>MAKLTKDDMLKAVEEMTVLELSEFVKALEEKFGVSAAPMAVAQAPVAGVAGGEAAPEQTTFNVVLKAAGTNKISVIKAVRELVPTLGLQEAKTLVESAPKDVLTGVNKKTAEEAKTKLAAAGATVELK</sequence>
<protein>
    <recommendedName>
        <fullName evidence="4">Large ribosomal subunit protein bL12</fullName>
    </recommendedName>
</protein>
<dbReference type="Pfam" id="PF00542">
    <property type="entry name" value="Ribosomal_L12"/>
    <property type="match status" value="1"/>
</dbReference>
<reference evidence="7 8" key="1">
    <citation type="journal article" date="2016" name="Nat. Commun.">
        <title>Thousands of microbial genomes shed light on interconnected biogeochemical processes in an aquifer system.</title>
        <authorList>
            <person name="Anantharaman K."/>
            <person name="Brown C.T."/>
            <person name="Hug L.A."/>
            <person name="Sharon I."/>
            <person name="Castelle C.J."/>
            <person name="Probst A.J."/>
            <person name="Thomas B.C."/>
            <person name="Singh A."/>
            <person name="Wilkins M.J."/>
            <person name="Karaoz U."/>
            <person name="Brodie E.L."/>
            <person name="Williams K.H."/>
            <person name="Hubbard S.S."/>
            <person name="Banfield J.F."/>
        </authorList>
    </citation>
    <scope>NUCLEOTIDE SEQUENCE [LARGE SCALE GENOMIC DNA]</scope>
</reference>
<dbReference type="InterPro" id="IPR008932">
    <property type="entry name" value="Ribosomal_bL12_oligo"/>
</dbReference>
<dbReference type="SUPFAM" id="SSF54736">
    <property type="entry name" value="ClpS-like"/>
    <property type="match status" value="1"/>
</dbReference>
<comment type="subunit">
    <text evidence="4">Homodimer. Part of the ribosomal stalk of the 50S ribosomal subunit. Forms a multimeric L10(L12)X complex, where L10 forms an elongated spine to which 2 to 4 L12 dimers bind in a sequential fashion. Binds GTP-bound translation factors.</text>
</comment>
<dbReference type="EMBL" id="MFJL01000027">
    <property type="protein sequence ID" value="OGG14100.1"/>
    <property type="molecule type" value="Genomic_DNA"/>
</dbReference>
<dbReference type="NCBIfam" id="TIGR00855">
    <property type="entry name" value="L12"/>
    <property type="match status" value="1"/>
</dbReference>
<dbReference type="STRING" id="1798382.A3D77_06335"/>
<dbReference type="PANTHER" id="PTHR45987">
    <property type="entry name" value="39S RIBOSOMAL PROTEIN L12"/>
    <property type="match status" value="1"/>
</dbReference>
<dbReference type="Pfam" id="PF16320">
    <property type="entry name" value="Ribosomal_L12_N"/>
    <property type="match status" value="1"/>
</dbReference>
<comment type="caution">
    <text evidence="7">The sequence shown here is derived from an EMBL/GenBank/DDBJ whole genome shotgun (WGS) entry which is preliminary data.</text>
</comment>
<evidence type="ECO:0000259" key="5">
    <source>
        <dbReference type="Pfam" id="PF00542"/>
    </source>
</evidence>
<accession>A0A1F5ZNL8</accession>
<evidence type="ECO:0000313" key="7">
    <source>
        <dbReference type="EMBL" id="OGG14100.1"/>
    </source>
</evidence>
<dbReference type="SUPFAM" id="SSF48300">
    <property type="entry name" value="Ribosomal protein L7/12, oligomerisation (N-terminal) domain"/>
    <property type="match status" value="1"/>
</dbReference>
<evidence type="ECO:0000256" key="2">
    <source>
        <dbReference type="ARBA" id="ARBA00022980"/>
    </source>
</evidence>
<dbReference type="AlphaFoldDB" id="A0A1F5ZNL8"/>
<evidence type="ECO:0000256" key="4">
    <source>
        <dbReference type="HAMAP-Rule" id="MF_00368"/>
    </source>
</evidence>
<dbReference type="GO" id="GO:0006412">
    <property type="term" value="P:translation"/>
    <property type="evidence" value="ECO:0007669"/>
    <property type="project" value="UniProtKB-UniRule"/>
</dbReference>
<evidence type="ECO:0000256" key="3">
    <source>
        <dbReference type="ARBA" id="ARBA00023274"/>
    </source>
</evidence>
<feature type="domain" description="Large ribosomal subunit protein bL12 oligomerization" evidence="6">
    <location>
        <begin position="5"/>
        <end position="51"/>
    </location>
</feature>
<dbReference type="InterPro" id="IPR013823">
    <property type="entry name" value="Ribosomal_bL12_C"/>
</dbReference>
<dbReference type="GO" id="GO:0003735">
    <property type="term" value="F:structural constituent of ribosome"/>
    <property type="evidence" value="ECO:0007669"/>
    <property type="project" value="InterPro"/>
</dbReference>
<dbReference type="InterPro" id="IPR000206">
    <property type="entry name" value="Ribosomal_bL12"/>
</dbReference>
<keyword evidence="3 4" id="KW-0687">Ribonucleoprotein</keyword>
<gene>
    <name evidence="4" type="primary">rplL</name>
    <name evidence="7" type="ORF">A3D77_06335</name>
</gene>
<dbReference type="FunFam" id="3.30.1390.10:FF:000001">
    <property type="entry name" value="50S ribosomal protein L7/L12"/>
    <property type="match status" value="1"/>
</dbReference>
<comment type="similarity">
    <text evidence="1 4">Belongs to the bacterial ribosomal protein bL12 family.</text>
</comment>
<organism evidence="7 8">
    <name type="scientific">Candidatus Gottesmanbacteria bacterium RIFCSPHIGHO2_02_FULL_39_11</name>
    <dbReference type="NCBI Taxonomy" id="1798382"/>
    <lineage>
        <taxon>Bacteria</taxon>
        <taxon>Candidatus Gottesmaniibacteriota</taxon>
    </lineage>
</organism>
<keyword evidence="2 4" id="KW-0689">Ribosomal protein</keyword>
<evidence type="ECO:0000313" key="8">
    <source>
        <dbReference type="Proteomes" id="UP000176923"/>
    </source>
</evidence>
<feature type="domain" description="Large ribosomal subunit protein bL12 C-terminal" evidence="5">
    <location>
        <begin position="61"/>
        <end position="128"/>
    </location>
</feature>
<evidence type="ECO:0000259" key="6">
    <source>
        <dbReference type="Pfam" id="PF16320"/>
    </source>
</evidence>
<dbReference type="PANTHER" id="PTHR45987:SF4">
    <property type="entry name" value="LARGE RIBOSOMAL SUBUNIT PROTEIN BL12M"/>
    <property type="match status" value="1"/>
</dbReference>
<evidence type="ECO:0000256" key="1">
    <source>
        <dbReference type="ARBA" id="ARBA00007197"/>
    </source>
</evidence>
<name>A0A1F5ZNL8_9BACT</name>
<dbReference type="GO" id="GO:0003729">
    <property type="term" value="F:mRNA binding"/>
    <property type="evidence" value="ECO:0007669"/>
    <property type="project" value="TreeGrafter"/>
</dbReference>
<dbReference type="GO" id="GO:0022625">
    <property type="term" value="C:cytosolic large ribosomal subunit"/>
    <property type="evidence" value="ECO:0007669"/>
    <property type="project" value="TreeGrafter"/>
</dbReference>